<proteinExistence type="predicted"/>
<feature type="compositionally biased region" description="Polar residues" evidence="1">
    <location>
        <begin position="14"/>
        <end position="32"/>
    </location>
</feature>
<name>A0A9W7XQX6_9FUNG</name>
<dbReference type="AlphaFoldDB" id="A0A9W7XQX6"/>
<comment type="caution">
    <text evidence="2">The sequence shown here is derived from an EMBL/GenBank/DDBJ whole genome shotgun (WGS) entry which is preliminary data.</text>
</comment>
<protein>
    <submittedName>
        <fullName evidence="2">Uncharacterized protein</fullName>
    </submittedName>
</protein>
<reference evidence="2" key="1">
    <citation type="submission" date="2022-07" db="EMBL/GenBank/DDBJ databases">
        <title>Phylogenomic reconstructions and comparative analyses of Kickxellomycotina fungi.</title>
        <authorList>
            <person name="Reynolds N.K."/>
            <person name="Stajich J.E."/>
            <person name="Barry K."/>
            <person name="Grigoriev I.V."/>
            <person name="Crous P."/>
            <person name="Smith M.E."/>
        </authorList>
    </citation>
    <scope>NUCLEOTIDE SEQUENCE</scope>
    <source>
        <strain evidence="2">NBRC 105413</strain>
    </source>
</reference>
<evidence type="ECO:0000256" key="1">
    <source>
        <dbReference type="SAM" id="MobiDB-lite"/>
    </source>
</evidence>
<organism evidence="2 3">
    <name type="scientific">Coemansia asiatica</name>
    <dbReference type="NCBI Taxonomy" id="1052880"/>
    <lineage>
        <taxon>Eukaryota</taxon>
        <taxon>Fungi</taxon>
        <taxon>Fungi incertae sedis</taxon>
        <taxon>Zoopagomycota</taxon>
        <taxon>Kickxellomycotina</taxon>
        <taxon>Kickxellomycetes</taxon>
        <taxon>Kickxellales</taxon>
        <taxon>Kickxellaceae</taxon>
        <taxon>Coemansia</taxon>
    </lineage>
</organism>
<evidence type="ECO:0000313" key="2">
    <source>
        <dbReference type="EMBL" id="KAJ1647336.1"/>
    </source>
</evidence>
<keyword evidence="3" id="KW-1185">Reference proteome</keyword>
<feature type="compositionally biased region" description="Acidic residues" evidence="1">
    <location>
        <begin position="1"/>
        <end position="11"/>
    </location>
</feature>
<dbReference type="EMBL" id="JANBOH010000032">
    <property type="protein sequence ID" value="KAJ1647336.1"/>
    <property type="molecule type" value="Genomic_DNA"/>
</dbReference>
<sequence length="390" mass="44533">MEVDSDDENGDDNIPSTQLQSNTIESAQPPRRQQNAVSIDYITRYMVLMGCLGNGKSHIMCELALRASLDKTILRVVYPLDCFKWAEKARAMDILLYLVDALHVAFVEDNDGFLTQMLGGLDVQGFFDLRYAINNLLEIMSSENFKYGDDPQFRLLMFVDNYDSASDGIKLIIKELTKQNWIYIVFAARANREIGYNDNKLTISANYSRKEAEALMDWIVRRPGNDFEFLLGLPPSYETSVADPVINELRSLVSEITWLNPREINELFGIDKQQFAGRWENFIKEADEFVTGSGNKNVDEYLGEIIDNNIVYLKQMSMEMLRRIMVCYVNMYIHVKNTDTEAENAILNPTGSDGSSSSLSPFIQYHGSDIIGECNRSNITTFSFRIDYLE</sequence>
<gene>
    <name evidence="2" type="ORF">LPJ64_001248</name>
</gene>
<feature type="region of interest" description="Disordered" evidence="1">
    <location>
        <begin position="1"/>
        <end position="32"/>
    </location>
</feature>
<accession>A0A9W7XQX6</accession>
<dbReference type="Proteomes" id="UP001145021">
    <property type="component" value="Unassembled WGS sequence"/>
</dbReference>
<evidence type="ECO:0000313" key="3">
    <source>
        <dbReference type="Proteomes" id="UP001145021"/>
    </source>
</evidence>